<feature type="region of interest" description="Disordered" evidence="1">
    <location>
        <begin position="500"/>
        <end position="529"/>
    </location>
</feature>
<organism evidence="3 4">
    <name type="scientific">Blattamonas nauphoetae</name>
    <dbReference type="NCBI Taxonomy" id="2049346"/>
    <lineage>
        <taxon>Eukaryota</taxon>
        <taxon>Metamonada</taxon>
        <taxon>Preaxostyla</taxon>
        <taxon>Oxymonadida</taxon>
        <taxon>Blattamonas</taxon>
    </lineage>
</organism>
<feature type="region of interest" description="Disordered" evidence="1">
    <location>
        <begin position="455"/>
        <end position="483"/>
    </location>
</feature>
<name>A0ABQ9XTG5_9EUKA</name>
<sequence length="529" mass="58635">MDHLFITKIPILETKPNHYDTKVRSIATVFVVICSFATFILACMSPTYNSTVRFLARAICFACGNLIVGALWSFFALSEPESDLDPVRYFLGVRSIFNASSFLLLFCAVSTCLNAVFETRFLLFGHRIVETGESFPTAEATVAQAIESHQNMDILIVLAVCSGILGIVLVLCSKCGVTFIGQRHMNRSNILTCSLLHLILGGLIVAHCTGTPLFSTSLTPFSSFALSNAFRGLFGFQSLLHVLSATYGIFTFRRTSKSILPSRRYKIYSVANVLPAICLATICVPYFLVMLFRTPHYLETHSTEREEICEHYVRTYNLYTPHTAPLAFNYCQSENLTKFNSTLMYFENQSLYLSIVLLVFAGISCYTLIKSTSDISALQTLHPPRLIQSSSTVTFIVGTPSETPSSLLPISPPRSSSTTSSTAPILQHTDAPSPPPQPKKSKIRFVNDIQFNRKPQHYTPQTHRPLHTDNNPSPTRSSPMSSISLQNYSSEMDSISVMPNSAFSLDTIDEEPEDEPTTLPASLVRSETV</sequence>
<feature type="transmembrane region" description="Helical" evidence="2">
    <location>
        <begin position="96"/>
        <end position="117"/>
    </location>
</feature>
<evidence type="ECO:0000313" key="3">
    <source>
        <dbReference type="EMBL" id="KAK2954773.1"/>
    </source>
</evidence>
<evidence type="ECO:0008006" key="5">
    <source>
        <dbReference type="Google" id="ProtNLM"/>
    </source>
</evidence>
<keyword evidence="4" id="KW-1185">Reference proteome</keyword>
<accession>A0ABQ9XTG5</accession>
<keyword evidence="2" id="KW-0812">Transmembrane</keyword>
<dbReference type="EMBL" id="JARBJD010000074">
    <property type="protein sequence ID" value="KAK2954773.1"/>
    <property type="molecule type" value="Genomic_DNA"/>
</dbReference>
<dbReference type="Proteomes" id="UP001281761">
    <property type="component" value="Unassembled WGS sequence"/>
</dbReference>
<feature type="transmembrane region" description="Helical" evidence="2">
    <location>
        <begin position="273"/>
        <end position="292"/>
    </location>
</feature>
<protein>
    <recommendedName>
        <fullName evidence="5">Transmembrane protein</fullName>
    </recommendedName>
</protein>
<feature type="transmembrane region" description="Helical" evidence="2">
    <location>
        <begin position="234"/>
        <end position="252"/>
    </location>
</feature>
<feature type="compositionally biased region" description="Low complexity" evidence="1">
    <location>
        <begin position="472"/>
        <end position="483"/>
    </location>
</feature>
<feature type="compositionally biased region" description="Acidic residues" evidence="1">
    <location>
        <begin position="507"/>
        <end position="516"/>
    </location>
</feature>
<comment type="caution">
    <text evidence="3">The sequence shown here is derived from an EMBL/GenBank/DDBJ whole genome shotgun (WGS) entry which is preliminary data.</text>
</comment>
<feature type="compositionally biased region" description="Low complexity" evidence="1">
    <location>
        <begin position="402"/>
        <end position="422"/>
    </location>
</feature>
<proteinExistence type="predicted"/>
<evidence type="ECO:0000256" key="1">
    <source>
        <dbReference type="SAM" id="MobiDB-lite"/>
    </source>
</evidence>
<keyword evidence="2" id="KW-1133">Transmembrane helix</keyword>
<feature type="transmembrane region" description="Helical" evidence="2">
    <location>
        <begin position="189"/>
        <end position="214"/>
    </location>
</feature>
<feature type="transmembrane region" description="Helical" evidence="2">
    <location>
        <begin position="25"/>
        <end position="48"/>
    </location>
</feature>
<gene>
    <name evidence="3" type="ORF">BLNAU_10258</name>
</gene>
<evidence type="ECO:0000256" key="2">
    <source>
        <dbReference type="SAM" id="Phobius"/>
    </source>
</evidence>
<feature type="transmembrane region" description="Helical" evidence="2">
    <location>
        <begin position="154"/>
        <end position="177"/>
    </location>
</feature>
<feature type="transmembrane region" description="Helical" evidence="2">
    <location>
        <begin position="351"/>
        <end position="369"/>
    </location>
</feature>
<reference evidence="3 4" key="1">
    <citation type="journal article" date="2022" name="bioRxiv">
        <title>Genomics of Preaxostyla Flagellates Illuminates Evolutionary Transitions and the Path Towards Mitochondrial Loss.</title>
        <authorList>
            <person name="Novak L.V.F."/>
            <person name="Treitli S.C."/>
            <person name="Pyrih J."/>
            <person name="Halakuc P."/>
            <person name="Pipaliya S.V."/>
            <person name="Vacek V."/>
            <person name="Brzon O."/>
            <person name="Soukal P."/>
            <person name="Eme L."/>
            <person name="Dacks J.B."/>
            <person name="Karnkowska A."/>
            <person name="Elias M."/>
            <person name="Hampl V."/>
        </authorList>
    </citation>
    <scope>NUCLEOTIDE SEQUENCE [LARGE SCALE GENOMIC DNA]</scope>
    <source>
        <strain evidence="3">NAU3</strain>
        <tissue evidence="3">Gut</tissue>
    </source>
</reference>
<evidence type="ECO:0000313" key="4">
    <source>
        <dbReference type="Proteomes" id="UP001281761"/>
    </source>
</evidence>
<feature type="transmembrane region" description="Helical" evidence="2">
    <location>
        <begin position="54"/>
        <end position="75"/>
    </location>
</feature>
<keyword evidence="2" id="KW-0472">Membrane</keyword>
<feature type="region of interest" description="Disordered" evidence="1">
    <location>
        <begin position="402"/>
        <end position="441"/>
    </location>
</feature>